<dbReference type="HAMAP" id="MF_00831">
    <property type="entry name" value="RutC"/>
    <property type="match status" value="1"/>
</dbReference>
<dbReference type="AlphaFoldDB" id="A0AA50DFV8"/>
<keyword evidence="5" id="KW-1185">Reference proteome</keyword>
<dbReference type="InterPro" id="IPR019897">
    <property type="entry name" value="RidA_CS"/>
</dbReference>
<gene>
    <name evidence="3 4" type="primary">rutC</name>
    <name evidence="4" type="ORF">Q3V30_13690</name>
</gene>
<dbReference type="PANTHER" id="PTHR11803">
    <property type="entry name" value="2-IMINOBUTANOATE/2-IMINOPROPANOATE DEAMINASE RIDA"/>
    <property type="match status" value="1"/>
</dbReference>
<evidence type="ECO:0000256" key="3">
    <source>
        <dbReference type="HAMAP-Rule" id="MF_00831"/>
    </source>
</evidence>
<accession>A0AA50DFV8</accession>
<dbReference type="GO" id="GO:0019239">
    <property type="term" value="F:deaminase activity"/>
    <property type="evidence" value="ECO:0007669"/>
    <property type="project" value="TreeGrafter"/>
</dbReference>
<dbReference type="InterPro" id="IPR019898">
    <property type="entry name" value="RutC"/>
</dbReference>
<name>A0AA50DFV8_9GAMM</name>
<evidence type="ECO:0000256" key="2">
    <source>
        <dbReference type="ARBA" id="ARBA00022801"/>
    </source>
</evidence>
<dbReference type="KEGG" id="epi:Q3V30_13690"/>
<dbReference type="CDD" id="cd00448">
    <property type="entry name" value="YjgF_YER057c_UK114_family"/>
    <property type="match status" value="1"/>
</dbReference>
<evidence type="ECO:0000256" key="1">
    <source>
        <dbReference type="ARBA" id="ARBA00010552"/>
    </source>
</evidence>
<sequence>MPKTIITPPGTGIPIAPFVPGTLADGVVYVSGTLPFDQENNVVHVGDAAAQTRHVLETIKSVIETAGGTLEDVTFNSIFVTDWSNYAAINRVYAEYFPGEKPARFCIQCGLVKPDALIEIASIAHIGK</sequence>
<keyword evidence="2 3" id="KW-0378">Hydrolase</keyword>
<protein>
    <recommendedName>
        <fullName evidence="3">3-aminoacrylate deaminase RutC</fullName>
        <shortName evidence="3">3-AA deaminase</shortName>
        <ecNumber evidence="3">3.5.-.-</ecNumber>
    </recommendedName>
</protein>
<organism evidence="4 5">
    <name type="scientific">Erwinia pyri</name>
    <dbReference type="NCBI Taxonomy" id="3062598"/>
    <lineage>
        <taxon>Bacteria</taxon>
        <taxon>Pseudomonadati</taxon>
        <taxon>Pseudomonadota</taxon>
        <taxon>Gammaproteobacteria</taxon>
        <taxon>Enterobacterales</taxon>
        <taxon>Erwiniaceae</taxon>
        <taxon>Erwinia</taxon>
    </lineage>
</organism>
<dbReference type="PROSITE" id="PS01094">
    <property type="entry name" value="UPF0076"/>
    <property type="match status" value="1"/>
</dbReference>
<dbReference type="GO" id="GO:0005829">
    <property type="term" value="C:cytosol"/>
    <property type="evidence" value="ECO:0007669"/>
    <property type="project" value="TreeGrafter"/>
</dbReference>
<dbReference type="Pfam" id="PF01042">
    <property type="entry name" value="Ribonuc_L-PSP"/>
    <property type="match status" value="1"/>
</dbReference>
<evidence type="ECO:0000313" key="5">
    <source>
        <dbReference type="Proteomes" id="UP001228139"/>
    </source>
</evidence>
<dbReference type="Proteomes" id="UP001228139">
    <property type="component" value="Chromosome"/>
</dbReference>
<comment type="catalytic activity">
    <reaction evidence="3">
        <text>(Z)-3-aminoacrylate + H2O + H(+) = 3-oxopropanoate + NH4(+)</text>
        <dbReference type="Rhea" id="RHEA:34947"/>
        <dbReference type="ChEBI" id="CHEBI:15377"/>
        <dbReference type="ChEBI" id="CHEBI:15378"/>
        <dbReference type="ChEBI" id="CHEBI:28938"/>
        <dbReference type="ChEBI" id="CHEBI:33190"/>
        <dbReference type="ChEBI" id="CHEBI:59894"/>
    </reaction>
</comment>
<evidence type="ECO:0000313" key="4">
    <source>
        <dbReference type="EMBL" id="WLS77531.1"/>
    </source>
</evidence>
<dbReference type="Gene3D" id="3.30.1330.40">
    <property type="entry name" value="RutC-like"/>
    <property type="match status" value="1"/>
</dbReference>
<dbReference type="EC" id="3.5.-.-" evidence="3"/>
<comment type="function">
    <text evidence="3">Involved in pyrimidine catabolism. Catalyzes the deamination of 3-aminoacrylate to malonic semialdehyde, a reaction that can also occur spontaneously. RutC may facilitate the reaction and modulate the metabolic fitness, rather than catalyzing essential functions.</text>
</comment>
<proteinExistence type="inferred from homology"/>
<dbReference type="SUPFAM" id="SSF55298">
    <property type="entry name" value="YjgF-like"/>
    <property type="match status" value="1"/>
</dbReference>
<dbReference type="EMBL" id="CP132353">
    <property type="protein sequence ID" value="WLS77531.1"/>
    <property type="molecule type" value="Genomic_DNA"/>
</dbReference>
<dbReference type="GO" id="GO:0006212">
    <property type="term" value="P:uracil catabolic process"/>
    <property type="evidence" value="ECO:0007669"/>
    <property type="project" value="UniProtKB-UniRule"/>
</dbReference>
<dbReference type="PANTHER" id="PTHR11803:SF58">
    <property type="entry name" value="PROTEIN HMF1-RELATED"/>
    <property type="match status" value="1"/>
</dbReference>
<comment type="similarity">
    <text evidence="1 3">Belongs to the RutC family.</text>
</comment>
<dbReference type="InterPro" id="IPR006175">
    <property type="entry name" value="YjgF/YER057c/UK114"/>
</dbReference>
<reference evidence="4 5" key="1">
    <citation type="submission" date="2023-07" db="EMBL/GenBank/DDBJ databases">
        <title>Pathogenic bacteria of pear tree diseases.</title>
        <authorList>
            <person name="Zhang Z."/>
            <person name="He L."/>
            <person name="Huang R."/>
        </authorList>
    </citation>
    <scope>NUCLEOTIDE SEQUENCE [LARGE SCALE GENOMIC DNA]</scope>
    <source>
        <strain evidence="4 5">DE2</strain>
    </source>
</reference>
<dbReference type="GO" id="GO:0019740">
    <property type="term" value="P:nitrogen utilization"/>
    <property type="evidence" value="ECO:0007669"/>
    <property type="project" value="UniProtKB-UniRule"/>
</dbReference>
<dbReference type="NCBIfam" id="TIGR03610">
    <property type="entry name" value="RutC"/>
    <property type="match status" value="1"/>
</dbReference>
<dbReference type="InterPro" id="IPR035959">
    <property type="entry name" value="RutC-like_sf"/>
</dbReference>
<dbReference type="RefSeq" id="WP_306206537.1">
    <property type="nucleotide sequence ID" value="NZ_CP132353.1"/>
</dbReference>